<dbReference type="AlphaFoldDB" id="A0AAU9KXK8"/>
<evidence type="ECO:0000313" key="1">
    <source>
        <dbReference type="EMBL" id="CAH0476356.1"/>
    </source>
</evidence>
<dbReference type="Proteomes" id="UP001160483">
    <property type="component" value="Unassembled WGS sequence"/>
</dbReference>
<organism evidence="1 2">
    <name type="scientific">Peronospora belbahrii</name>
    <dbReference type="NCBI Taxonomy" id="622444"/>
    <lineage>
        <taxon>Eukaryota</taxon>
        <taxon>Sar</taxon>
        <taxon>Stramenopiles</taxon>
        <taxon>Oomycota</taxon>
        <taxon>Peronosporomycetes</taxon>
        <taxon>Peronosporales</taxon>
        <taxon>Peronosporaceae</taxon>
        <taxon>Peronospora</taxon>
    </lineage>
</organism>
<gene>
    <name evidence="1" type="ORF">PBS003_LOCUS3140</name>
</gene>
<comment type="caution">
    <text evidence="1">The sequence shown here is derived from an EMBL/GenBank/DDBJ whole genome shotgun (WGS) entry which is preliminary data.</text>
</comment>
<name>A0AAU9KXK8_9STRA</name>
<accession>A0AAU9KXK8</accession>
<sequence length="912" mass="101844">MNGDTIAVIRRSKHGYSDNELFTMALRKWKNHKESVDIAIEFILSIVANQLEEELLLWLLQSHANDTVDDIEIFLTICSNPSFIVNGIELLETLLDVLVTVAIVRAAACDRSDMNRSRQMAEIMSIMMESRVLMLTSKAYNVLQLLTKCHANKEDTDLWTKFVELPSTLDTQLFNSRSGRAFLDCAEQIIFMQQTELEEMRGTSRVCASGEVNGGQTLTAKILWDLTKQLVELIKTKTVHSDVKHDHYIDSGTTQRLAVVDNMTDLEMLLKAKGTSGQSCTNIPSTHVVDDEDTELSAIELLSTFCTSPDRKELISSDILEKAFDELSATKQLNVISIQVSFLLGLQMRRQVCFVDHCESAKVEFGRRIRRVFNRLTDKARDIKHVASLVVLSAFYPGQIVRQCITGARADMLHHSLYIEVFRASPLLLDWTEGAENGSTTLLECQLQQAVFDVSSNQSSFDQESHNVISFLLSVVGIPIRSLSKREAPVMTINKLLDKVINPVCYSVGLRHEPHLNLYTLVQQLFQYFVAANTCRDLDCNILESSFNLILKALCSFDAHILQFGVLIRERLLLLLIKIMELMPGPASMIKVEQLDTPLHPSLWTLLSIFDSNLVNDELSKGLEDVALVDAFMQGKSIGDSQSSLSLSTVTSAIQALLWGLLWDTTLPAKLRVKSTQTETWSLVDGIAGCEFLRSDSATETISGALLIQSAIAEMMLGCGSVLFQALLSNIIPYLLEYETETSSSDRLEIPNWAADKLPKQQNIEQQIPCGLVSTHSIMRYVTRCWGLSSAVNVQLATQDSALLLESLSHVLASHEPAITSSQGSLSGSLFCIRWLCVLTSTALEMQLDKMPAWPTLRTQLELLLLRLLHQLVQLKETSTSKAQFSQCFVAAWLAYLPAGQFAQVFKFVQAR</sequence>
<dbReference type="EMBL" id="CAKKTJ010000152">
    <property type="protein sequence ID" value="CAH0476356.1"/>
    <property type="molecule type" value="Genomic_DNA"/>
</dbReference>
<proteinExistence type="predicted"/>
<protein>
    <submittedName>
        <fullName evidence="1">Uncharacterized protein</fullName>
    </submittedName>
</protein>
<evidence type="ECO:0000313" key="2">
    <source>
        <dbReference type="Proteomes" id="UP001160483"/>
    </source>
</evidence>
<reference evidence="1" key="1">
    <citation type="submission" date="2021-11" db="EMBL/GenBank/DDBJ databases">
        <authorList>
            <person name="Islam A."/>
            <person name="Islam S."/>
            <person name="Flora M.S."/>
            <person name="Rahman M."/>
            <person name="Ziaur R.M."/>
            <person name="Epstein J.H."/>
            <person name="Hassan M."/>
            <person name="Klassen M."/>
            <person name="Woodard K."/>
            <person name="Webb A."/>
            <person name="Webby R.J."/>
            <person name="El Zowalaty M.E."/>
        </authorList>
    </citation>
    <scope>NUCLEOTIDE SEQUENCE</scope>
    <source>
        <strain evidence="1">Pbs3</strain>
    </source>
</reference>